<proteinExistence type="predicted"/>
<evidence type="ECO:0000313" key="2">
    <source>
        <dbReference type="Proteomes" id="UP000318313"/>
    </source>
</evidence>
<dbReference type="Proteomes" id="UP000318313">
    <property type="component" value="Chromosome"/>
</dbReference>
<keyword evidence="2" id="KW-1185">Reference proteome</keyword>
<gene>
    <name evidence="1" type="ORF">Enr17x_58100</name>
</gene>
<evidence type="ECO:0000313" key="1">
    <source>
        <dbReference type="EMBL" id="QDV53729.1"/>
    </source>
</evidence>
<dbReference type="AlphaFoldDB" id="A0A518IKW6"/>
<protein>
    <submittedName>
        <fullName evidence="1">Uncharacterized protein</fullName>
    </submittedName>
</protein>
<dbReference type="EMBL" id="CP037452">
    <property type="protein sequence ID" value="QDV53729.1"/>
    <property type="molecule type" value="Genomic_DNA"/>
</dbReference>
<sequence>MSILKTLWNWLFGFKTENVLCLDSVAVMEPSKAAEYPDAETISIDIGTGSIWLDLNPGDMVEFLQEQER</sequence>
<organism evidence="1 2">
    <name type="scientific">Gimesia fumaroli</name>
    <dbReference type="NCBI Taxonomy" id="2527976"/>
    <lineage>
        <taxon>Bacteria</taxon>
        <taxon>Pseudomonadati</taxon>
        <taxon>Planctomycetota</taxon>
        <taxon>Planctomycetia</taxon>
        <taxon>Planctomycetales</taxon>
        <taxon>Planctomycetaceae</taxon>
        <taxon>Gimesia</taxon>
    </lineage>
</organism>
<name>A0A518IKW6_9PLAN</name>
<dbReference type="KEGG" id="gfm:Enr17x_58100"/>
<reference evidence="1 2" key="1">
    <citation type="submission" date="2019-03" db="EMBL/GenBank/DDBJ databases">
        <title>Deep-cultivation of Planctomycetes and their phenomic and genomic characterization uncovers novel biology.</title>
        <authorList>
            <person name="Wiegand S."/>
            <person name="Jogler M."/>
            <person name="Boedeker C."/>
            <person name="Pinto D."/>
            <person name="Vollmers J."/>
            <person name="Rivas-Marin E."/>
            <person name="Kohn T."/>
            <person name="Peeters S.H."/>
            <person name="Heuer A."/>
            <person name="Rast P."/>
            <person name="Oberbeckmann S."/>
            <person name="Bunk B."/>
            <person name="Jeske O."/>
            <person name="Meyerdierks A."/>
            <person name="Storesund J.E."/>
            <person name="Kallscheuer N."/>
            <person name="Luecker S."/>
            <person name="Lage O.M."/>
            <person name="Pohl T."/>
            <person name="Merkel B.J."/>
            <person name="Hornburger P."/>
            <person name="Mueller R.-W."/>
            <person name="Bruemmer F."/>
            <person name="Labrenz M."/>
            <person name="Spormann A.M."/>
            <person name="Op den Camp H."/>
            <person name="Overmann J."/>
            <person name="Amann R."/>
            <person name="Jetten M.S.M."/>
            <person name="Mascher T."/>
            <person name="Medema M.H."/>
            <person name="Devos D.P."/>
            <person name="Kaster A.-K."/>
            <person name="Ovreas L."/>
            <person name="Rohde M."/>
            <person name="Galperin M.Y."/>
            <person name="Jogler C."/>
        </authorList>
    </citation>
    <scope>NUCLEOTIDE SEQUENCE [LARGE SCALE GENOMIC DNA]</scope>
    <source>
        <strain evidence="1 2">Enr17</strain>
    </source>
</reference>
<accession>A0A518IKW6</accession>
<dbReference type="RefSeq" id="WP_145313447.1">
    <property type="nucleotide sequence ID" value="NZ_CP037452.1"/>
</dbReference>